<feature type="transmembrane region" description="Helical" evidence="13">
    <location>
        <begin position="177"/>
        <end position="197"/>
    </location>
</feature>
<dbReference type="InterPro" id="IPR050415">
    <property type="entry name" value="MRET"/>
</dbReference>
<evidence type="ECO:0000256" key="11">
    <source>
        <dbReference type="ARBA" id="ARBA00023014"/>
    </source>
</evidence>
<dbReference type="RefSeq" id="WP_154769198.1">
    <property type="nucleotide sequence ID" value="NZ_WLYK01000005.1"/>
</dbReference>
<dbReference type="Pfam" id="PF00175">
    <property type="entry name" value="NAD_binding_1"/>
    <property type="match status" value="1"/>
</dbReference>
<dbReference type="Pfam" id="PF01794">
    <property type="entry name" value="Ferric_reduct"/>
    <property type="match status" value="1"/>
</dbReference>
<dbReference type="Gene3D" id="3.40.50.80">
    <property type="entry name" value="Nucleotide-binding domain of ferredoxin-NADP reductase (FNR) module"/>
    <property type="match status" value="1"/>
</dbReference>
<keyword evidence="6" id="KW-0479">Metal-binding</keyword>
<dbReference type="PANTHER" id="PTHR47354">
    <property type="entry name" value="NADH OXIDOREDUCTASE HCR"/>
    <property type="match status" value="1"/>
</dbReference>
<evidence type="ECO:0000256" key="1">
    <source>
        <dbReference type="ARBA" id="ARBA00001974"/>
    </source>
</evidence>
<dbReference type="SUPFAM" id="SSF52343">
    <property type="entry name" value="Ferredoxin reductase-like, C-terminal NADP-linked domain"/>
    <property type="match status" value="1"/>
</dbReference>
<dbReference type="GO" id="GO:0016491">
    <property type="term" value="F:oxidoreductase activity"/>
    <property type="evidence" value="ECO:0007669"/>
    <property type="project" value="UniProtKB-KW"/>
</dbReference>
<dbReference type="PRINTS" id="PR00410">
    <property type="entry name" value="PHEHYDRXLASE"/>
</dbReference>
<name>A0A7K1FPH9_9ACTN</name>
<keyword evidence="9" id="KW-0560">Oxidoreductase</keyword>
<evidence type="ECO:0000256" key="12">
    <source>
        <dbReference type="ARBA" id="ARBA00023136"/>
    </source>
</evidence>
<evidence type="ECO:0000256" key="10">
    <source>
        <dbReference type="ARBA" id="ARBA00023004"/>
    </source>
</evidence>
<dbReference type="PANTHER" id="PTHR47354:SF6">
    <property type="entry name" value="NADH OXIDOREDUCTASE HCR"/>
    <property type="match status" value="1"/>
</dbReference>
<feature type="transmembrane region" description="Helical" evidence="13">
    <location>
        <begin position="118"/>
        <end position="135"/>
    </location>
</feature>
<comment type="cofactor">
    <cofactor evidence="1">
        <name>FAD</name>
        <dbReference type="ChEBI" id="CHEBI:57692"/>
    </cofactor>
</comment>
<evidence type="ECO:0000256" key="3">
    <source>
        <dbReference type="ARBA" id="ARBA00022630"/>
    </source>
</evidence>
<protein>
    <submittedName>
        <fullName evidence="15">Oxidoreductase</fullName>
    </submittedName>
</protein>
<evidence type="ECO:0000313" key="15">
    <source>
        <dbReference type="EMBL" id="MTD15249.1"/>
    </source>
</evidence>
<evidence type="ECO:0000256" key="7">
    <source>
        <dbReference type="ARBA" id="ARBA00022827"/>
    </source>
</evidence>
<evidence type="ECO:0000256" key="5">
    <source>
        <dbReference type="ARBA" id="ARBA00022714"/>
    </source>
</evidence>
<dbReference type="PROSITE" id="PS51384">
    <property type="entry name" value="FAD_FR"/>
    <property type="match status" value="1"/>
</dbReference>
<dbReference type="EMBL" id="WLYK01000005">
    <property type="protein sequence ID" value="MTD15249.1"/>
    <property type="molecule type" value="Genomic_DNA"/>
</dbReference>
<accession>A0A7K1FPH9</accession>
<reference evidence="15 16" key="1">
    <citation type="submission" date="2019-11" db="EMBL/GenBank/DDBJ databases">
        <authorList>
            <person name="Jiang L.-Q."/>
        </authorList>
    </citation>
    <scope>NUCLEOTIDE SEQUENCE [LARGE SCALE GENOMIC DNA]</scope>
    <source>
        <strain evidence="15 16">YIM 132087</strain>
    </source>
</reference>
<evidence type="ECO:0000256" key="13">
    <source>
        <dbReference type="SAM" id="Phobius"/>
    </source>
</evidence>
<feature type="domain" description="FAD-binding FR-type" evidence="14">
    <location>
        <begin position="202"/>
        <end position="308"/>
    </location>
</feature>
<dbReference type="InterPro" id="IPR017927">
    <property type="entry name" value="FAD-bd_FR_type"/>
</dbReference>
<feature type="transmembrane region" description="Helical" evidence="13">
    <location>
        <begin position="7"/>
        <end position="29"/>
    </location>
</feature>
<dbReference type="InterPro" id="IPR013130">
    <property type="entry name" value="Fe3_Rdtase_TM_dom"/>
</dbReference>
<dbReference type="InterPro" id="IPR013112">
    <property type="entry name" value="FAD-bd_8"/>
</dbReference>
<feature type="transmembrane region" description="Helical" evidence="13">
    <location>
        <begin position="80"/>
        <end position="98"/>
    </location>
</feature>
<dbReference type="Gene3D" id="2.40.30.10">
    <property type="entry name" value="Translation factors"/>
    <property type="match status" value="1"/>
</dbReference>
<keyword evidence="7" id="KW-0274">FAD</keyword>
<evidence type="ECO:0000259" key="14">
    <source>
        <dbReference type="PROSITE" id="PS51384"/>
    </source>
</evidence>
<keyword evidence="8 13" id="KW-1133">Transmembrane helix</keyword>
<keyword evidence="4 13" id="KW-0812">Transmembrane</keyword>
<dbReference type="InterPro" id="IPR039261">
    <property type="entry name" value="FNR_nucleotide-bd"/>
</dbReference>
<evidence type="ECO:0000256" key="4">
    <source>
        <dbReference type="ARBA" id="ARBA00022692"/>
    </source>
</evidence>
<keyword evidence="10" id="KW-0408">Iron</keyword>
<dbReference type="Proteomes" id="UP000460221">
    <property type="component" value="Unassembled WGS sequence"/>
</dbReference>
<dbReference type="SUPFAM" id="SSF63380">
    <property type="entry name" value="Riboflavin synthase domain-like"/>
    <property type="match status" value="1"/>
</dbReference>
<dbReference type="InterPro" id="IPR017938">
    <property type="entry name" value="Riboflavin_synthase-like_b-brl"/>
</dbReference>
<dbReference type="GO" id="GO:0016020">
    <property type="term" value="C:membrane"/>
    <property type="evidence" value="ECO:0007669"/>
    <property type="project" value="UniProtKB-SubCell"/>
</dbReference>
<gene>
    <name evidence="15" type="ORF">GIS00_15005</name>
</gene>
<organism evidence="15 16">
    <name type="scientific">Nakamurella alba</name>
    <dbReference type="NCBI Taxonomy" id="2665158"/>
    <lineage>
        <taxon>Bacteria</taxon>
        <taxon>Bacillati</taxon>
        <taxon>Actinomycetota</taxon>
        <taxon>Actinomycetes</taxon>
        <taxon>Nakamurellales</taxon>
        <taxon>Nakamurellaceae</taxon>
        <taxon>Nakamurella</taxon>
    </lineage>
</organism>
<keyword evidence="16" id="KW-1185">Reference proteome</keyword>
<evidence type="ECO:0000256" key="2">
    <source>
        <dbReference type="ARBA" id="ARBA00004141"/>
    </source>
</evidence>
<sequence>MRHPVRAVVWSLVYVLLAIAPLPLSLVNLDPGRGFWVNLSVALGFVGLSLMGLQFVLAARFVRATTTFGIDVVLQVHRQMTWIITLCVLAHPIVLFVWDSRFLSLLDVVHAPWRAKFAVLSVVLLLVLIATSVWRRRIRLSYQAWQVLHAALATGIVIAALVHVLMIGYYVDQPWERGLWIAYSAAFVGIGAWVRVIKPVLRWRRRWEVVSVREQPGPGHTIRMRPLHSNGKHNKGFRFEPGQFAWINVGRSPFSIEYHPFSISSSAEQHEYLEFTIKTEANFTQRVHWFTPGETVYLDGPWGHFTMQRHEGPGFVFIGGGVGITPLLSMLSTLADRGDRRPCWAVVGNRYEHQMIGRDELEELAQRMELTVVQTLSAPDGSWTGRKGRIDATLLDDVLPADRHRLQYFLCGSNAMMDGAEAALDQLGVPRSQVHSERFAMA</sequence>
<evidence type="ECO:0000256" key="8">
    <source>
        <dbReference type="ARBA" id="ARBA00022989"/>
    </source>
</evidence>
<evidence type="ECO:0000256" key="9">
    <source>
        <dbReference type="ARBA" id="ARBA00023002"/>
    </source>
</evidence>
<proteinExistence type="predicted"/>
<dbReference type="Pfam" id="PF08022">
    <property type="entry name" value="FAD_binding_8"/>
    <property type="match status" value="1"/>
</dbReference>
<dbReference type="GO" id="GO:0046872">
    <property type="term" value="F:metal ion binding"/>
    <property type="evidence" value="ECO:0007669"/>
    <property type="project" value="UniProtKB-KW"/>
</dbReference>
<keyword evidence="11" id="KW-0411">Iron-sulfur</keyword>
<feature type="transmembrane region" description="Helical" evidence="13">
    <location>
        <begin position="147"/>
        <end position="171"/>
    </location>
</feature>
<dbReference type="AlphaFoldDB" id="A0A7K1FPH9"/>
<comment type="caution">
    <text evidence="15">The sequence shown here is derived from an EMBL/GenBank/DDBJ whole genome shotgun (WGS) entry which is preliminary data.</text>
</comment>
<dbReference type="InterPro" id="IPR001433">
    <property type="entry name" value="OxRdtase_FAD/NAD-bd"/>
</dbReference>
<evidence type="ECO:0000256" key="6">
    <source>
        <dbReference type="ARBA" id="ARBA00022723"/>
    </source>
</evidence>
<dbReference type="GO" id="GO:0051537">
    <property type="term" value="F:2 iron, 2 sulfur cluster binding"/>
    <property type="evidence" value="ECO:0007669"/>
    <property type="project" value="UniProtKB-KW"/>
</dbReference>
<keyword evidence="12 13" id="KW-0472">Membrane</keyword>
<keyword evidence="5" id="KW-0001">2Fe-2S</keyword>
<evidence type="ECO:0000313" key="16">
    <source>
        <dbReference type="Proteomes" id="UP000460221"/>
    </source>
</evidence>
<keyword evidence="3" id="KW-0285">Flavoprotein</keyword>
<feature type="transmembrane region" description="Helical" evidence="13">
    <location>
        <begin position="35"/>
        <end position="59"/>
    </location>
</feature>
<comment type="subcellular location">
    <subcellularLocation>
        <location evidence="2">Membrane</location>
        <topology evidence="2">Multi-pass membrane protein</topology>
    </subcellularLocation>
</comment>